<dbReference type="AlphaFoldDB" id="X1DAN7"/>
<dbReference type="Pfam" id="PF08309">
    <property type="entry name" value="LVIVD"/>
    <property type="match status" value="2"/>
</dbReference>
<feature type="transmembrane region" description="Helical" evidence="1">
    <location>
        <begin position="6"/>
        <end position="28"/>
    </location>
</feature>
<dbReference type="InterPro" id="IPR013211">
    <property type="entry name" value="LVIVD"/>
</dbReference>
<gene>
    <name evidence="2" type="ORF">S01H4_58857</name>
</gene>
<accession>X1DAN7</accession>
<dbReference type="EMBL" id="BART01034440">
    <property type="protein sequence ID" value="GAH17317.1"/>
    <property type="molecule type" value="Genomic_DNA"/>
</dbReference>
<name>X1DAN7_9ZZZZ</name>
<evidence type="ECO:0000256" key="1">
    <source>
        <dbReference type="SAM" id="Phobius"/>
    </source>
</evidence>
<keyword evidence="1" id="KW-0812">Transmembrane</keyword>
<keyword evidence="1" id="KW-1133">Transmembrane helix</keyword>
<keyword evidence="1" id="KW-0472">Membrane</keyword>
<evidence type="ECO:0000313" key="2">
    <source>
        <dbReference type="EMBL" id="GAH17317.1"/>
    </source>
</evidence>
<proteinExistence type="predicted"/>
<feature type="non-terminal residue" evidence="2">
    <location>
        <position position="132"/>
    </location>
</feature>
<organism evidence="2">
    <name type="scientific">marine sediment metagenome</name>
    <dbReference type="NCBI Taxonomy" id="412755"/>
    <lineage>
        <taxon>unclassified sequences</taxon>
        <taxon>metagenomes</taxon>
        <taxon>ecological metagenomes</taxon>
    </lineage>
</organism>
<sequence>MKIEKIIGLGFFIATLSLMGLQIFTYFAPRTYVGWAKSVYVEDDIAYIADNNYGLVIMDVSAPLEPYELGRLSQVSSWGSGTQIYVRDQIAYLLGDEELKLIDISNPSSPIQSSVFGANIDGMYVDFPFFYL</sequence>
<comment type="caution">
    <text evidence="2">The sequence shown here is derived from an EMBL/GenBank/DDBJ whole genome shotgun (WGS) entry which is preliminary data.</text>
</comment>
<protein>
    <submittedName>
        <fullName evidence="2">Uncharacterized protein</fullName>
    </submittedName>
</protein>
<reference evidence="2" key="1">
    <citation type="journal article" date="2014" name="Front. Microbiol.">
        <title>High frequency of phylogenetically diverse reductive dehalogenase-homologous genes in deep subseafloor sedimentary metagenomes.</title>
        <authorList>
            <person name="Kawai M."/>
            <person name="Futagami T."/>
            <person name="Toyoda A."/>
            <person name="Takaki Y."/>
            <person name="Nishi S."/>
            <person name="Hori S."/>
            <person name="Arai W."/>
            <person name="Tsubouchi T."/>
            <person name="Morono Y."/>
            <person name="Uchiyama I."/>
            <person name="Ito T."/>
            <person name="Fujiyama A."/>
            <person name="Inagaki F."/>
            <person name="Takami H."/>
        </authorList>
    </citation>
    <scope>NUCLEOTIDE SEQUENCE</scope>
    <source>
        <strain evidence="2">Expedition CK06-06</strain>
    </source>
</reference>